<keyword evidence="1" id="KW-0472">Membrane</keyword>
<keyword evidence="1" id="KW-0812">Transmembrane</keyword>
<feature type="transmembrane region" description="Helical" evidence="1">
    <location>
        <begin position="47"/>
        <end position="69"/>
    </location>
</feature>
<feature type="transmembrane region" description="Helical" evidence="1">
    <location>
        <begin position="12"/>
        <end position="35"/>
    </location>
</feature>
<feature type="transmembrane region" description="Helical" evidence="1">
    <location>
        <begin position="81"/>
        <end position="100"/>
    </location>
</feature>
<evidence type="ECO:0000256" key="1">
    <source>
        <dbReference type="SAM" id="Phobius"/>
    </source>
</evidence>
<feature type="non-terminal residue" evidence="2">
    <location>
        <position position="1"/>
    </location>
</feature>
<keyword evidence="3" id="KW-1185">Reference proteome</keyword>
<organism evidence="2 3">
    <name type="scientific">Teladorsagia circumcincta</name>
    <name type="common">Brown stomach worm</name>
    <name type="synonym">Ostertagia circumcincta</name>
    <dbReference type="NCBI Taxonomy" id="45464"/>
    <lineage>
        <taxon>Eukaryota</taxon>
        <taxon>Metazoa</taxon>
        <taxon>Ecdysozoa</taxon>
        <taxon>Nematoda</taxon>
        <taxon>Chromadorea</taxon>
        <taxon>Rhabditida</taxon>
        <taxon>Rhabditina</taxon>
        <taxon>Rhabditomorpha</taxon>
        <taxon>Strongyloidea</taxon>
        <taxon>Trichostrongylidae</taxon>
        <taxon>Teladorsagia</taxon>
    </lineage>
</organism>
<keyword evidence="1" id="KW-1133">Transmembrane helix</keyword>
<gene>
    <name evidence="2" type="ORF">TELCIR_21532</name>
</gene>
<reference evidence="2 3" key="1">
    <citation type="submission" date="2015-09" db="EMBL/GenBank/DDBJ databases">
        <title>Draft genome of the parasitic nematode Teladorsagia circumcincta isolate WARC Sus (inbred).</title>
        <authorList>
            <person name="Mitreva M."/>
        </authorList>
    </citation>
    <scope>NUCLEOTIDE SEQUENCE [LARGE SCALE GENOMIC DNA]</scope>
    <source>
        <strain evidence="2 3">S</strain>
    </source>
</reference>
<dbReference type="OrthoDB" id="5795908at2759"/>
<dbReference type="Proteomes" id="UP000230423">
    <property type="component" value="Unassembled WGS sequence"/>
</dbReference>
<dbReference type="Pfam" id="PF10323">
    <property type="entry name" value="7TM_GPCR_Srv"/>
    <property type="match status" value="1"/>
</dbReference>
<dbReference type="PANTHER" id="PTHR31552:SF8">
    <property type="entry name" value="SERPENTINE RECEPTOR CLASS GAMMA"/>
    <property type="match status" value="1"/>
</dbReference>
<dbReference type="InterPro" id="IPR019426">
    <property type="entry name" value="7TM_GPCR_serpentine_rcpt_Srv"/>
</dbReference>
<sequence>KMYIILAELLGFMTIVLAATSVVNIISVVFLVIRSKRHRGDKAERNMFILALLDFLIQVTYYILYVIIYDRAGVDGTADALVPYASDLLTFSNAYLLIILNKKIRQRVLRYVTCCGATVRPSSLQVIPSVALVTNPRQSC</sequence>
<evidence type="ECO:0000313" key="2">
    <source>
        <dbReference type="EMBL" id="PIO57065.1"/>
    </source>
</evidence>
<dbReference type="AlphaFoldDB" id="A0A2G9TGJ8"/>
<name>A0A2G9TGJ8_TELCI</name>
<proteinExistence type="predicted"/>
<dbReference type="PANTHER" id="PTHR31552">
    <property type="entry name" value="SERPENTINE RECEPTOR CLASS GAMMA"/>
    <property type="match status" value="1"/>
</dbReference>
<dbReference type="Gene3D" id="1.20.1070.10">
    <property type="entry name" value="Rhodopsin 7-helix transmembrane proteins"/>
    <property type="match status" value="1"/>
</dbReference>
<protein>
    <recommendedName>
        <fullName evidence="4">G-protein coupled receptors family 1 profile domain-containing protein</fullName>
    </recommendedName>
</protein>
<evidence type="ECO:0008006" key="4">
    <source>
        <dbReference type="Google" id="ProtNLM"/>
    </source>
</evidence>
<evidence type="ECO:0000313" key="3">
    <source>
        <dbReference type="Proteomes" id="UP000230423"/>
    </source>
</evidence>
<accession>A0A2G9TGJ8</accession>
<dbReference type="EMBL" id="KZ367964">
    <property type="protein sequence ID" value="PIO57065.1"/>
    <property type="molecule type" value="Genomic_DNA"/>
</dbReference>